<evidence type="ECO:0000259" key="1">
    <source>
        <dbReference type="Pfam" id="PF04230"/>
    </source>
</evidence>
<gene>
    <name evidence="2" type="ORF">A1D17_01775</name>
</gene>
<organism evidence="2 3">
    <name type="scientific">Pseudomonas fluorescens</name>
    <dbReference type="NCBI Taxonomy" id="294"/>
    <lineage>
        <taxon>Bacteria</taxon>
        <taxon>Pseudomonadati</taxon>
        <taxon>Pseudomonadota</taxon>
        <taxon>Gammaproteobacteria</taxon>
        <taxon>Pseudomonadales</taxon>
        <taxon>Pseudomonadaceae</taxon>
        <taxon>Pseudomonas</taxon>
    </lineage>
</organism>
<dbReference type="OrthoDB" id="1425928at2"/>
<feature type="domain" description="Polysaccharide pyruvyl transferase" evidence="1">
    <location>
        <begin position="14"/>
        <end position="333"/>
    </location>
</feature>
<dbReference type="EMBL" id="LUKJ01000001">
    <property type="protein sequence ID" value="KZN21183.1"/>
    <property type="molecule type" value="Genomic_DNA"/>
</dbReference>
<dbReference type="RefSeq" id="WP_157893802.1">
    <property type="nucleotide sequence ID" value="NZ_LUKJ01000001.1"/>
</dbReference>
<dbReference type="AlphaFoldDB" id="A0A166R1W7"/>
<protein>
    <recommendedName>
        <fullName evidence="1">Polysaccharide pyruvyl transferase domain-containing protein</fullName>
    </recommendedName>
</protein>
<dbReference type="Proteomes" id="UP000076489">
    <property type="component" value="Unassembled WGS sequence"/>
</dbReference>
<name>A0A166R1W7_PSEFL</name>
<dbReference type="InterPro" id="IPR007345">
    <property type="entry name" value="Polysacch_pyruvyl_Trfase"/>
</dbReference>
<evidence type="ECO:0000313" key="2">
    <source>
        <dbReference type="EMBL" id="KZN21183.1"/>
    </source>
</evidence>
<reference evidence="2 3" key="2">
    <citation type="journal article" date="2018" name="Nature">
        <title>Mutant phenotypes for thousands of bacterial genes of unknown function.</title>
        <authorList>
            <person name="Price M.N."/>
            <person name="Wetmore K.M."/>
            <person name="Waters R.J."/>
            <person name="Callaghan M."/>
            <person name="Ray J."/>
            <person name="Liu H."/>
            <person name="Kuehl J.V."/>
            <person name="Melnyk R.A."/>
            <person name="Lamson J.S."/>
            <person name="Suh Y."/>
            <person name="Carlson H.K."/>
            <person name="Esquivel Z."/>
            <person name="Sadeeshkumar H."/>
            <person name="Chakraborty R."/>
            <person name="Zane G.M."/>
            <person name="Rubin B.E."/>
            <person name="Wall J.D."/>
            <person name="Visel A."/>
            <person name="Bristow J."/>
            <person name="Blow M.J."/>
            <person name="Arkin A.P."/>
            <person name="Deutschbauer A.M."/>
        </authorList>
    </citation>
    <scope>NUCLEOTIDE SEQUENCE [LARGE SCALE GENOMIC DNA]</scope>
    <source>
        <strain evidence="2 3">FW300-N1B4</strain>
    </source>
</reference>
<sequence length="396" mass="44523">MKQYQIVGPFDRYNYGDLLFPLILEKALQSESGTIVNYYGLIDSDLSQYSGKPTRSIKDFYQQTKSGDHVIIAGGESLCTSWADLYSYLSPTFNKVYKYKLVRAVDRRTMLVSKIAKHLCGGATDLPFSFSSSELNMDIDISLNCVGGAAIASWTDTKRRLLKKKIRSHKAIGVRDRKTFSILSEKGDLPSLKLVPDSAILMERLLSEEMEQRKHSFSHYKSIQNDYIFFQVGCEKTDDLSEVISNLDSVLSKSSFDLVLCPIGHALGHEDLLPLKTIRNALIGKHKARVVLIEPVIDVYEIMMLISKSSMYIGTSLHGTITSLSFGVPYITFNKQIKKLEEYIKTWGAPGLTTQYHAKDISVAFDKVSGITKQSILEHTRPQKDLVTEFISELTS</sequence>
<proteinExistence type="predicted"/>
<evidence type="ECO:0000313" key="3">
    <source>
        <dbReference type="Proteomes" id="UP000076489"/>
    </source>
</evidence>
<reference evidence="3" key="1">
    <citation type="submission" date="2016-03" db="EMBL/GenBank/DDBJ databases">
        <authorList>
            <person name="Ray J."/>
            <person name="Price M."/>
            <person name="Deutschbauer A."/>
        </authorList>
    </citation>
    <scope>NUCLEOTIDE SEQUENCE [LARGE SCALE GENOMIC DNA]</scope>
    <source>
        <strain evidence="3">FW300-N1B4</strain>
    </source>
</reference>
<comment type="caution">
    <text evidence="2">The sequence shown here is derived from an EMBL/GenBank/DDBJ whole genome shotgun (WGS) entry which is preliminary data.</text>
</comment>
<dbReference type="Pfam" id="PF04230">
    <property type="entry name" value="PS_pyruv_trans"/>
    <property type="match status" value="1"/>
</dbReference>
<accession>A0A166R1W7</accession>